<dbReference type="GO" id="GO:0005524">
    <property type="term" value="F:ATP binding"/>
    <property type="evidence" value="ECO:0007669"/>
    <property type="project" value="UniProtKB-KW"/>
</dbReference>
<dbReference type="InterPro" id="IPR029016">
    <property type="entry name" value="GAF-like_dom_sf"/>
</dbReference>
<reference evidence="15" key="1">
    <citation type="submission" date="2011-05" db="EMBL/GenBank/DDBJ databases">
        <title>Complete sequence of Desulfotomaculum ruminis DSM 2154.</title>
        <authorList>
            <person name="Lucas S."/>
            <person name="Copeland A."/>
            <person name="Lapidus A."/>
            <person name="Cheng J.-F."/>
            <person name="Goodwin L."/>
            <person name="Pitluck S."/>
            <person name="Lu M."/>
            <person name="Detter J.C."/>
            <person name="Han C."/>
            <person name="Tapia R."/>
            <person name="Land M."/>
            <person name="Hauser L."/>
            <person name="Kyrpides N."/>
            <person name="Ivanova N."/>
            <person name="Mikhailova N."/>
            <person name="Pagani I."/>
            <person name="Stams A.J.M."/>
            <person name="Plugge C.M."/>
            <person name="Muyzer G."/>
            <person name="Kuever J."/>
            <person name="Parshina S.N."/>
            <person name="Ivanova A.E."/>
            <person name="Nazina T.N."/>
            <person name="Brambilla E."/>
            <person name="Spring S."/>
            <person name="Klenk H.-P."/>
            <person name="Woyke T."/>
        </authorList>
    </citation>
    <scope>NUCLEOTIDE SEQUENCE [LARGE SCALE GENOMIC DNA]</scope>
    <source>
        <strain evidence="15">ATCC 23193 / DSM 2154 / NCIB 8452 / DL</strain>
    </source>
</reference>
<evidence type="ECO:0000256" key="8">
    <source>
        <dbReference type="ARBA" id="ARBA00022989"/>
    </source>
</evidence>
<reference evidence="14 15" key="2">
    <citation type="journal article" date="2012" name="Stand. Genomic Sci.">
        <title>Complete genome sequence of the sulfate-reducing firmicute Desulfotomaculum ruminis type strain (DL(T)).</title>
        <authorList>
            <person name="Spring S."/>
            <person name="Visser M."/>
            <person name="Lu M."/>
            <person name="Copeland A."/>
            <person name="Lapidus A."/>
            <person name="Lucas S."/>
            <person name="Cheng J.F."/>
            <person name="Han C."/>
            <person name="Tapia R."/>
            <person name="Goodwin L.A."/>
            <person name="Pitluck S."/>
            <person name="Ivanova N."/>
            <person name="Land M."/>
            <person name="Hauser L."/>
            <person name="Larimer F."/>
            <person name="Rohde M."/>
            <person name="Goker M."/>
            <person name="Detter J.C."/>
            <person name="Kyrpides N.C."/>
            <person name="Woyke T."/>
            <person name="Schaap P.J."/>
            <person name="Plugge C.M."/>
            <person name="Muyzer G."/>
            <person name="Kuever J."/>
            <person name="Pereira I.A."/>
            <person name="Parshina S.N."/>
            <person name="Bernier-Latmani R."/>
            <person name="Stams A.J."/>
            <person name="Klenk H.P."/>
        </authorList>
    </citation>
    <scope>NUCLEOTIDE SEQUENCE [LARGE SCALE GENOMIC DNA]</scope>
    <source>
        <strain evidence="15">ATCC 23193 / DSM 2154 / NCIB 8452 / DL</strain>
    </source>
</reference>
<gene>
    <name evidence="14" type="ordered locus">Desru_2990</name>
</gene>
<dbReference type="PANTHER" id="PTHR24421">
    <property type="entry name" value="NITRATE/NITRITE SENSOR PROTEIN NARX-RELATED"/>
    <property type="match status" value="1"/>
</dbReference>
<dbReference type="SMART" id="SM00065">
    <property type="entry name" value="GAF"/>
    <property type="match status" value="2"/>
</dbReference>
<evidence type="ECO:0000256" key="9">
    <source>
        <dbReference type="ARBA" id="ARBA00023012"/>
    </source>
</evidence>
<keyword evidence="11" id="KW-0175">Coiled coil</keyword>
<accession>F6DTM9</accession>
<keyword evidence="5" id="KW-0808">Transferase</keyword>
<dbReference type="InterPro" id="IPR003018">
    <property type="entry name" value="GAF"/>
</dbReference>
<feature type="domain" description="GAF" evidence="12">
    <location>
        <begin position="273"/>
        <end position="416"/>
    </location>
</feature>
<feature type="domain" description="GAF" evidence="12">
    <location>
        <begin position="113"/>
        <end position="247"/>
    </location>
</feature>
<feature type="coiled-coil region" evidence="11">
    <location>
        <begin position="70"/>
        <end position="97"/>
    </location>
</feature>
<dbReference type="Gene3D" id="3.30.450.40">
    <property type="match status" value="2"/>
</dbReference>
<evidence type="ECO:0000259" key="13">
    <source>
        <dbReference type="SMART" id="SM00387"/>
    </source>
</evidence>
<evidence type="ECO:0000256" key="5">
    <source>
        <dbReference type="ARBA" id="ARBA00022679"/>
    </source>
</evidence>
<feature type="domain" description="Histidine kinase/HSP90-like ATPase" evidence="13">
    <location>
        <begin position="565"/>
        <end position="662"/>
    </location>
</feature>
<dbReference type="Proteomes" id="UP000009234">
    <property type="component" value="Chromosome"/>
</dbReference>
<evidence type="ECO:0000256" key="10">
    <source>
        <dbReference type="ARBA" id="ARBA00023136"/>
    </source>
</evidence>
<dbReference type="STRING" id="696281.Desru_2990"/>
<organism evidence="14 15">
    <name type="scientific">Desulforamulus ruminis (strain ATCC 23193 / DSM 2154 / NCIMB 8452 / DL)</name>
    <name type="common">Desulfotomaculum ruminis</name>
    <dbReference type="NCBI Taxonomy" id="696281"/>
    <lineage>
        <taxon>Bacteria</taxon>
        <taxon>Bacillati</taxon>
        <taxon>Bacillota</taxon>
        <taxon>Clostridia</taxon>
        <taxon>Eubacteriales</taxon>
        <taxon>Peptococcaceae</taxon>
        <taxon>Desulforamulus</taxon>
    </lineage>
</organism>
<keyword evidence="4" id="KW-1003">Cell membrane</keyword>
<dbReference type="SUPFAM" id="SSF55781">
    <property type="entry name" value="GAF domain-like"/>
    <property type="match status" value="2"/>
</dbReference>
<evidence type="ECO:0000256" key="2">
    <source>
        <dbReference type="ARBA" id="ARBA00004651"/>
    </source>
</evidence>
<dbReference type="CDD" id="cd16917">
    <property type="entry name" value="HATPase_UhpB-NarQ-NarX-like"/>
    <property type="match status" value="1"/>
</dbReference>
<dbReference type="eggNOG" id="COG4585">
    <property type="taxonomic scope" value="Bacteria"/>
</dbReference>
<dbReference type="GO" id="GO:0046983">
    <property type="term" value="F:protein dimerization activity"/>
    <property type="evidence" value="ECO:0007669"/>
    <property type="project" value="InterPro"/>
</dbReference>
<evidence type="ECO:0000256" key="6">
    <source>
        <dbReference type="ARBA" id="ARBA00022692"/>
    </source>
</evidence>
<dbReference type="InterPro" id="IPR050482">
    <property type="entry name" value="Sensor_HK_TwoCompSys"/>
</dbReference>
<protein>
    <recommendedName>
        <fullName evidence="3">histidine kinase</fullName>
        <ecNumber evidence="3">2.7.13.3</ecNumber>
    </recommendedName>
</protein>
<proteinExistence type="predicted"/>
<evidence type="ECO:0000256" key="1">
    <source>
        <dbReference type="ARBA" id="ARBA00000085"/>
    </source>
</evidence>
<dbReference type="HOGENOM" id="CLU_413186_0_0_9"/>
<dbReference type="InterPro" id="IPR036890">
    <property type="entry name" value="HATPase_C_sf"/>
</dbReference>
<dbReference type="InterPro" id="IPR003594">
    <property type="entry name" value="HATPase_dom"/>
</dbReference>
<keyword evidence="8" id="KW-1133">Transmembrane helix</keyword>
<feature type="coiled-coil region" evidence="11">
    <location>
        <begin position="419"/>
        <end position="456"/>
    </location>
</feature>
<dbReference type="EMBL" id="CP002780">
    <property type="protein sequence ID" value="AEG61203.1"/>
    <property type="molecule type" value="Genomic_DNA"/>
</dbReference>
<dbReference type="Gene3D" id="3.30.565.10">
    <property type="entry name" value="Histidine kinase-like ATPase, C-terminal domain"/>
    <property type="match status" value="1"/>
</dbReference>
<dbReference type="EC" id="2.7.13.3" evidence="3"/>
<dbReference type="Pfam" id="PF13492">
    <property type="entry name" value="GAF_3"/>
    <property type="match status" value="1"/>
</dbReference>
<evidence type="ECO:0000256" key="11">
    <source>
        <dbReference type="SAM" id="Coils"/>
    </source>
</evidence>
<dbReference type="KEGG" id="dru:Desru_2990"/>
<evidence type="ECO:0000313" key="14">
    <source>
        <dbReference type="EMBL" id="AEG61203.1"/>
    </source>
</evidence>
<dbReference type="Gene3D" id="1.20.5.1930">
    <property type="match status" value="1"/>
</dbReference>
<keyword evidence="14" id="KW-0547">Nucleotide-binding</keyword>
<keyword evidence="6" id="KW-0812">Transmembrane</keyword>
<dbReference type="SUPFAM" id="SSF55874">
    <property type="entry name" value="ATPase domain of HSP90 chaperone/DNA topoisomerase II/histidine kinase"/>
    <property type="match status" value="1"/>
</dbReference>
<keyword evidence="15" id="KW-1185">Reference proteome</keyword>
<dbReference type="Pfam" id="PF02518">
    <property type="entry name" value="HATPase_c"/>
    <property type="match status" value="1"/>
</dbReference>
<dbReference type="GO" id="GO:0005886">
    <property type="term" value="C:plasma membrane"/>
    <property type="evidence" value="ECO:0007669"/>
    <property type="project" value="UniProtKB-SubCell"/>
</dbReference>
<dbReference type="InterPro" id="IPR011712">
    <property type="entry name" value="Sig_transdc_His_kin_sub3_dim/P"/>
</dbReference>
<sequence>MAHRLRTMNNRQSLAGKNQALGMIERLHPPEAKRYPKEVLEKKSALERLSGVKNSSKTYYSELKKSFAQMQKCNINLTQSQKEIEELYELLKKKADQTLAILEVSRAVSNILPFEQILKKTNRLLTQILGPVNCHLLGVQKGSKVIFETLISESPRQNFLFTEESMEELWSRLASRKAPVRLPETSDDKGHLLAVPLMSRGNISGILVIKREDLGHPFTREEVELCVGIAGPVAVAIENRALVETLEKESLRLKTALLSLKGMSDNLAVLNKGVEPLLLAIGQTLMQITDAKYAMMMAHSEEFISIHIPESCEEKEILDSFFSNMLAKRAVLDFSHPYGMRHLAVKSQPNLAFLNRRYGFEDIIIFPMMIRKKILGWLILFFSKYQGDDVCQSILQILGNQTAIALENAKLFEDMMKLKDKAESHYRVACRQKEQLEQKNQELKNMYNILFRAREEQAISLERSRIAGDLHDNVLQILFAIGLHFEWCFNELSSESPVYAKLKFLEDLVHKAVKEIRKVVGEFASMEASYSLQESIESLVRDLNQAGSVRIYVQTSGTMPQLPGVVRNIAFRIVQEALVNALRHASATEIKIYLSYKDRRIEIAVMDNGVGISKNFMETLQGKNKFGLKNMMQRTEFINGTLKIRKLDPKGTEIFAVIPVEGAD</sequence>
<keyword evidence="10" id="KW-0472">Membrane</keyword>
<dbReference type="AlphaFoldDB" id="F6DTM9"/>
<comment type="catalytic activity">
    <reaction evidence="1">
        <text>ATP + protein L-histidine = ADP + protein N-phospho-L-histidine.</text>
        <dbReference type="EC" id="2.7.13.3"/>
    </reaction>
</comment>
<dbReference type="PANTHER" id="PTHR24421:SF37">
    <property type="entry name" value="SENSOR HISTIDINE KINASE NARS"/>
    <property type="match status" value="1"/>
</dbReference>
<evidence type="ECO:0000256" key="3">
    <source>
        <dbReference type="ARBA" id="ARBA00012438"/>
    </source>
</evidence>
<dbReference type="SMART" id="SM00387">
    <property type="entry name" value="HATPase_c"/>
    <property type="match status" value="1"/>
</dbReference>
<keyword evidence="14" id="KW-0067">ATP-binding</keyword>
<comment type="subcellular location">
    <subcellularLocation>
        <location evidence="2">Cell membrane</location>
        <topology evidence="2">Multi-pass membrane protein</topology>
    </subcellularLocation>
</comment>
<keyword evidence="7" id="KW-0418">Kinase</keyword>
<evidence type="ECO:0000256" key="7">
    <source>
        <dbReference type="ARBA" id="ARBA00022777"/>
    </source>
</evidence>
<evidence type="ECO:0000313" key="15">
    <source>
        <dbReference type="Proteomes" id="UP000009234"/>
    </source>
</evidence>
<evidence type="ECO:0000259" key="12">
    <source>
        <dbReference type="SMART" id="SM00065"/>
    </source>
</evidence>
<dbReference type="OrthoDB" id="199946at2"/>
<dbReference type="GO" id="GO:0000155">
    <property type="term" value="F:phosphorelay sensor kinase activity"/>
    <property type="evidence" value="ECO:0007669"/>
    <property type="project" value="InterPro"/>
</dbReference>
<name>F6DTM9_DESRL</name>
<keyword evidence="9" id="KW-0902">Two-component regulatory system</keyword>
<dbReference type="Pfam" id="PF07730">
    <property type="entry name" value="HisKA_3"/>
    <property type="match status" value="1"/>
</dbReference>
<evidence type="ECO:0000256" key="4">
    <source>
        <dbReference type="ARBA" id="ARBA00022475"/>
    </source>
</evidence>